<organism evidence="1 2">
    <name type="scientific">Octopus vulgaris</name>
    <name type="common">Common octopus</name>
    <dbReference type="NCBI Taxonomy" id="6645"/>
    <lineage>
        <taxon>Eukaryota</taxon>
        <taxon>Metazoa</taxon>
        <taxon>Spiralia</taxon>
        <taxon>Lophotrochozoa</taxon>
        <taxon>Mollusca</taxon>
        <taxon>Cephalopoda</taxon>
        <taxon>Coleoidea</taxon>
        <taxon>Octopodiformes</taxon>
        <taxon>Octopoda</taxon>
        <taxon>Incirrata</taxon>
        <taxon>Octopodidae</taxon>
        <taxon>Octopus</taxon>
    </lineage>
</organism>
<evidence type="ECO:0000313" key="1">
    <source>
        <dbReference type="EMBL" id="CAI9720075.1"/>
    </source>
</evidence>
<proteinExistence type="predicted"/>
<dbReference type="Proteomes" id="UP001162480">
    <property type="component" value="Chromosome 3"/>
</dbReference>
<sequence>MISLPITNTNSTQTKNFNDELFILTGQAFYEIRIQQHQHDSSNFSLNFFHNIMVEKRIFRGATCGNYSLEEKQAIAIVVNKCKEEYDYELERMKGKAHWDAKRIPFPRHPGTGISRKKQVRLFYSNLAGVKNSDRLFDSAVKRKYLKGEVDSTEKHLKKHFRVARGGRKVKAPDVLDENETCTLFLPYRSKLMSTVSESRGSVKKWISKPRNLQKDSDEKS</sequence>
<evidence type="ECO:0000313" key="2">
    <source>
        <dbReference type="Proteomes" id="UP001162480"/>
    </source>
</evidence>
<dbReference type="AlphaFoldDB" id="A0AA36APQ9"/>
<accession>A0AA36APQ9</accession>
<dbReference type="EMBL" id="OX597816">
    <property type="protein sequence ID" value="CAI9720075.1"/>
    <property type="molecule type" value="Genomic_DNA"/>
</dbReference>
<name>A0AA36APQ9_OCTVU</name>
<gene>
    <name evidence="1" type="ORF">OCTVUL_1B015325</name>
</gene>
<reference evidence="1" key="1">
    <citation type="submission" date="2023-08" db="EMBL/GenBank/DDBJ databases">
        <authorList>
            <person name="Alioto T."/>
            <person name="Alioto T."/>
            <person name="Gomez Garrido J."/>
        </authorList>
    </citation>
    <scope>NUCLEOTIDE SEQUENCE</scope>
</reference>
<protein>
    <submittedName>
        <fullName evidence="1">Uncharacterized protein</fullName>
    </submittedName>
</protein>
<keyword evidence="2" id="KW-1185">Reference proteome</keyword>